<dbReference type="OrthoDB" id="90759at2"/>
<organism evidence="1 2">
    <name type="scientific">Cupriavidus metallidurans</name>
    <dbReference type="NCBI Taxonomy" id="119219"/>
    <lineage>
        <taxon>Bacteria</taxon>
        <taxon>Pseudomonadati</taxon>
        <taxon>Pseudomonadota</taxon>
        <taxon>Betaproteobacteria</taxon>
        <taxon>Burkholderiales</taxon>
        <taxon>Burkholderiaceae</taxon>
        <taxon>Cupriavidus</taxon>
    </lineage>
</organism>
<sequence length="212" mass="23703">MAEFVSVLTPPLATDARFTALEQLEAKLLAHHDLSGLLPNIVDTAPAWQLPYLAEQFGVLGTEAWQMCPDDDARRELVRNGIRLRKYWGTPWAIEEVFRILGLPAALEEWFNYGGQRGTFRVDITVPDRGIDEDLYNRAVRAVLQYKNLRSHLDRLRVVANSKGTLYIGAATVVGENITVGPWSPPESHSAGVVNIGMATTMTEIIHVYPRH</sequence>
<protein>
    <submittedName>
        <fullName evidence="1">Phage tail protein I</fullName>
    </submittedName>
</protein>
<dbReference type="EMBL" id="CP037900">
    <property type="protein sequence ID" value="QBP09861.1"/>
    <property type="molecule type" value="Genomic_DNA"/>
</dbReference>
<name>A0A482INU7_9BURK</name>
<reference evidence="1 2" key="1">
    <citation type="submission" date="2019-03" db="EMBL/GenBank/DDBJ databases">
        <title>Comparative insights into the high quality Complete genome sequence of highly metal resistant Cupriavidus metallidurans strain BS1 isolated from a gold-copper mine.</title>
        <authorList>
            <person name="Mazhar H.S."/>
            <person name="Rensing C."/>
        </authorList>
    </citation>
    <scope>NUCLEOTIDE SEQUENCE [LARGE SCALE GENOMIC DNA]</scope>
    <source>
        <strain evidence="1 2">BS1</strain>
    </source>
</reference>
<proteinExistence type="predicted"/>
<dbReference type="NCBIfam" id="TIGR01634">
    <property type="entry name" value="tail_P2_I"/>
    <property type="match status" value="1"/>
</dbReference>
<dbReference type="Proteomes" id="UP000253772">
    <property type="component" value="Chromosome c1"/>
</dbReference>
<dbReference type="InterPro" id="IPR006521">
    <property type="entry name" value="Tail_protein_I"/>
</dbReference>
<evidence type="ECO:0000313" key="2">
    <source>
        <dbReference type="Proteomes" id="UP000253772"/>
    </source>
</evidence>
<dbReference type="RefSeq" id="WP_017513064.1">
    <property type="nucleotide sequence ID" value="NZ_CP037900.1"/>
</dbReference>
<evidence type="ECO:0000313" key="1">
    <source>
        <dbReference type="EMBL" id="QBP09861.1"/>
    </source>
</evidence>
<dbReference type="Pfam" id="PF09684">
    <property type="entry name" value="Tail_P2_I"/>
    <property type="match status" value="1"/>
</dbReference>
<dbReference type="AlphaFoldDB" id="A0A482INU7"/>
<gene>
    <name evidence="1" type="ORF">DDF84_008850</name>
</gene>
<accession>A0A482INU7</accession>